<dbReference type="RefSeq" id="WP_409124098.1">
    <property type="nucleotide sequence ID" value="NZ_JBJVNI010000041.1"/>
</dbReference>
<gene>
    <name evidence="1" type="ORF">ACKI18_44795</name>
</gene>
<reference evidence="1 2" key="1">
    <citation type="submission" date="2024-12" db="EMBL/GenBank/DDBJ databases">
        <title>Forecasting of Potato common scab and diversities of Pathogenic streptomyces spp. in china.</title>
        <authorList>
            <person name="Handique U."/>
            <person name="Wu J."/>
        </authorList>
    </citation>
    <scope>NUCLEOTIDE SEQUENCE [LARGE SCALE GENOMIC DNA]</scope>
    <source>
        <strain evidence="1 2">ZRIMU1530</strain>
    </source>
</reference>
<organism evidence="1 2">
    <name type="scientific">Streptomyces niveiscabiei</name>
    <dbReference type="NCBI Taxonomy" id="164115"/>
    <lineage>
        <taxon>Bacteria</taxon>
        <taxon>Bacillati</taxon>
        <taxon>Actinomycetota</taxon>
        <taxon>Actinomycetes</taxon>
        <taxon>Kitasatosporales</taxon>
        <taxon>Streptomycetaceae</taxon>
        <taxon>Streptomyces</taxon>
    </lineage>
</organism>
<comment type="caution">
    <text evidence="1">The sequence shown here is derived from an EMBL/GenBank/DDBJ whole genome shotgun (WGS) entry which is preliminary data.</text>
</comment>
<name>A0ABW9I8K5_9ACTN</name>
<protein>
    <submittedName>
        <fullName evidence="1">DUF4262 domain-containing protein</fullName>
    </submittedName>
</protein>
<dbReference type="EMBL" id="JBJVNI010000041">
    <property type="protein sequence ID" value="MFM9615784.1"/>
    <property type="molecule type" value="Genomic_DNA"/>
</dbReference>
<evidence type="ECO:0000313" key="2">
    <source>
        <dbReference type="Proteomes" id="UP001631957"/>
    </source>
</evidence>
<dbReference type="Proteomes" id="UP001631957">
    <property type="component" value="Unassembled WGS sequence"/>
</dbReference>
<dbReference type="Pfam" id="PF14081">
    <property type="entry name" value="DUF4262"/>
    <property type="match status" value="1"/>
</dbReference>
<sequence length="174" mass="19600">MPTACRCVVCEDVTALAPRTRSTVDTVRRHGFQVTMVPADEHGPGWAYTTGLWHGRRIPELAMFGLNVRLMHTILNDLGRRAMDGQTVEDGQERHDVASVPVVLKAVDHGWYEAFFGTAIGYYRKPSFPFLQVVWPDRDGAFPWQPGGAQLPDLQPRLWLRPGEHPVGVWTQDL</sequence>
<accession>A0ABW9I8K5</accession>
<dbReference type="InterPro" id="IPR025358">
    <property type="entry name" value="DUF4262"/>
</dbReference>
<keyword evidence="2" id="KW-1185">Reference proteome</keyword>
<proteinExistence type="predicted"/>
<evidence type="ECO:0000313" key="1">
    <source>
        <dbReference type="EMBL" id="MFM9615784.1"/>
    </source>
</evidence>